<evidence type="ECO:0000313" key="3">
    <source>
        <dbReference type="Proteomes" id="UP000007797"/>
    </source>
</evidence>
<dbReference type="RefSeq" id="XP_004350155.1">
    <property type="nucleotide sequence ID" value="XM_004350105.1"/>
</dbReference>
<feature type="region of interest" description="Disordered" evidence="1">
    <location>
        <begin position="1"/>
        <end position="65"/>
    </location>
</feature>
<protein>
    <submittedName>
        <fullName evidence="2">Uncharacterized protein</fullName>
    </submittedName>
</protein>
<sequence length="625" mass="71473">MNSNDITDVDNVQDVNKTDQIQTFTSTSNSSTPPSNITTTTLPTDGEKKKKKNKKNKKKSPEKTFIQPGEYVKGLTDEKDHIYNYGNVFTVKGADTSKPWTEETLGKYLKDAGFVRGSDTMPYLKAALSPLYLKFAFRLNQDLERTGHGQTDLDMAYSIFGDVLVESDHIPSSFSIMVSLFVAAAYIIGLPRFGRGDLPNVVKKTLVKMNQEIPRKGVDIGKKIEYTFNKYFGFPDQHRFIEWDLAKMNQYLKFNSVKQFTTTKYPPTEHNLDRVGMLCKMVMAIIIAKDINNKDTQQTGKDPIEMELESMGRMILPLWNSKQDWMVDLKIDFVAITLLAFQTGVVNFIYPPLIDPYVKLVILNQLDHGLFNIDDSTGEIMNFNVLFLKLQKSCSDQVIEQNSKEKKNTNKNKKKKKQPTLVEDDIYKVNNTTPTQQQQQQQQVKTPPRTVHKQEHIYNYGNVIDVKIDTNKNWTAAIFAQYLKDAGFVRGTDYQDYENEDIGYEGDYDIEKVVDQYIDFADKVMWHINNPESNPGISLKFGVESVTDFQTFSTMLPPTFKIAATLLAVSTFMTGLPEYCQPLPNVIKHTLVRMNKGIPRNLPDLIIKTQEVLDMLKKQHKPQKK</sequence>
<evidence type="ECO:0000256" key="1">
    <source>
        <dbReference type="SAM" id="MobiDB-lite"/>
    </source>
</evidence>
<accession>F4QFE4</accession>
<feature type="region of interest" description="Disordered" evidence="1">
    <location>
        <begin position="433"/>
        <end position="452"/>
    </location>
</feature>
<feature type="compositionally biased region" description="Low complexity" evidence="1">
    <location>
        <begin position="23"/>
        <end position="44"/>
    </location>
</feature>
<feature type="compositionally biased region" description="Basic residues" evidence="1">
    <location>
        <begin position="49"/>
        <end position="60"/>
    </location>
</feature>
<reference evidence="3" key="1">
    <citation type="journal article" date="2011" name="Genome Res.">
        <title>Phylogeny-wide analysis of social amoeba genomes highlights ancient origins for complex intercellular communication.</title>
        <authorList>
            <person name="Heidel A.J."/>
            <person name="Lawal H.M."/>
            <person name="Felder M."/>
            <person name="Schilde C."/>
            <person name="Helps N.R."/>
            <person name="Tunggal B."/>
            <person name="Rivero F."/>
            <person name="John U."/>
            <person name="Schleicher M."/>
            <person name="Eichinger L."/>
            <person name="Platzer M."/>
            <person name="Noegel A.A."/>
            <person name="Schaap P."/>
            <person name="Gloeckner G."/>
        </authorList>
    </citation>
    <scope>NUCLEOTIDE SEQUENCE [LARGE SCALE GENOMIC DNA]</scope>
    <source>
        <strain evidence="3">SH3</strain>
    </source>
</reference>
<dbReference type="GeneID" id="14866239"/>
<dbReference type="EMBL" id="GL883029">
    <property type="protein sequence ID" value="EGG13451.1"/>
    <property type="molecule type" value="Genomic_DNA"/>
</dbReference>
<gene>
    <name evidence="2" type="ORF">DFA_11212</name>
</gene>
<organism evidence="2 3">
    <name type="scientific">Cavenderia fasciculata</name>
    <name type="common">Slime mold</name>
    <name type="synonym">Dictyostelium fasciculatum</name>
    <dbReference type="NCBI Taxonomy" id="261658"/>
    <lineage>
        <taxon>Eukaryota</taxon>
        <taxon>Amoebozoa</taxon>
        <taxon>Evosea</taxon>
        <taxon>Eumycetozoa</taxon>
        <taxon>Dictyostelia</taxon>
        <taxon>Acytosteliales</taxon>
        <taxon>Cavenderiaceae</taxon>
        <taxon>Cavenderia</taxon>
    </lineage>
</organism>
<dbReference type="KEGG" id="dfa:DFA_11212"/>
<evidence type="ECO:0000313" key="2">
    <source>
        <dbReference type="EMBL" id="EGG13451.1"/>
    </source>
</evidence>
<feature type="compositionally biased region" description="Polar residues" evidence="1">
    <location>
        <begin position="13"/>
        <end position="22"/>
    </location>
</feature>
<dbReference type="Proteomes" id="UP000007797">
    <property type="component" value="Unassembled WGS sequence"/>
</dbReference>
<name>F4QFE4_CACFS</name>
<keyword evidence="3" id="KW-1185">Reference proteome</keyword>
<proteinExistence type="predicted"/>
<dbReference type="AlphaFoldDB" id="F4QFE4"/>